<gene>
    <name evidence="3" type="ORF">CKO42_19335</name>
</gene>
<reference evidence="3 4" key="1">
    <citation type="journal article" date="2020" name="Microorganisms">
        <title>Osmotic Adaptation and Compatible Solute Biosynthesis of Phototrophic Bacteria as Revealed from Genome Analyses.</title>
        <authorList>
            <person name="Imhoff J.F."/>
            <person name="Rahn T."/>
            <person name="Kunzel S."/>
            <person name="Keller A."/>
            <person name="Neulinger S.C."/>
        </authorList>
    </citation>
    <scope>NUCLEOTIDE SEQUENCE [LARGE SCALE GENOMIC DNA]</scope>
    <source>
        <strain evidence="3 4">DSM 25653</strain>
    </source>
</reference>
<dbReference type="SUPFAM" id="SSF52518">
    <property type="entry name" value="Thiamin diphosphate-binding fold (THDP-binding)"/>
    <property type="match status" value="1"/>
</dbReference>
<name>A0A9X0WBK5_9GAMM</name>
<organism evidence="3 4">
    <name type="scientific">Lamprobacter modestohalophilus</name>
    <dbReference type="NCBI Taxonomy" id="1064514"/>
    <lineage>
        <taxon>Bacteria</taxon>
        <taxon>Pseudomonadati</taxon>
        <taxon>Pseudomonadota</taxon>
        <taxon>Gammaproteobacteria</taxon>
        <taxon>Chromatiales</taxon>
        <taxon>Chromatiaceae</taxon>
        <taxon>Lamprobacter</taxon>
    </lineage>
</organism>
<dbReference type="EMBL" id="NRRY01000042">
    <property type="protein sequence ID" value="MBK1620543.1"/>
    <property type="molecule type" value="Genomic_DNA"/>
</dbReference>
<dbReference type="PANTHER" id="PTHR48084">
    <property type="entry name" value="2-OXOGLUTARATE OXIDOREDUCTASE SUBUNIT KORB-RELATED"/>
    <property type="match status" value="1"/>
</dbReference>
<sequence>MAPAMIPSLRARDYLSDVKPIWCPGCGHFGVLSALTKALAYLERPKHEIAVISGIGCSSRVPAYLDCYGFHGLHGRALPLATGLKAARPDLTVIATGGDGDGFSIGGNHFLHACRRDIDLCYIVMDNAVYGMTKGQASPTTPPDWTQSALTPHGTGIPAFRPAAIALASGASFIARGFSGDPHGLSELITRAILHPGFAFVHVLSPCRTYRPDDQSSWKQAVHPFGEHILSAAEAVAETAVDTKPGATPALHVQDDGLGLGILHEVARGPASTSSTAGTSPDRQAALDAIEAELEA</sequence>
<keyword evidence="1" id="KW-0560">Oxidoreductase</keyword>
<dbReference type="PANTHER" id="PTHR48084:SF4">
    <property type="entry name" value="2-OXOGLUTARATE OXIDOREDUCTASE SUBUNIT KORB"/>
    <property type="match status" value="1"/>
</dbReference>
<dbReference type="Proteomes" id="UP001138768">
    <property type="component" value="Unassembled WGS sequence"/>
</dbReference>
<proteinExistence type="predicted"/>
<evidence type="ECO:0000313" key="3">
    <source>
        <dbReference type="EMBL" id="MBK1620543.1"/>
    </source>
</evidence>
<dbReference type="Pfam" id="PF02775">
    <property type="entry name" value="TPP_enzyme_C"/>
    <property type="match status" value="1"/>
</dbReference>
<comment type="caution">
    <text evidence="3">The sequence shown here is derived from an EMBL/GenBank/DDBJ whole genome shotgun (WGS) entry which is preliminary data.</text>
</comment>
<accession>A0A9X0WBK5</accession>
<dbReference type="RefSeq" id="WP_200247615.1">
    <property type="nucleotide sequence ID" value="NZ_NRRY01000042.1"/>
</dbReference>
<dbReference type="AlphaFoldDB" id="A0A9X0WBK5"/>
<dbReference type="InterPro" id="IPR011766">
    <property type="entry name" value="TPP_enzyme_TPP-bd"/>
</dbReference>
<feature type="domain" description="Thiamine pyrophosphate enzyme TPP-binding" evidence="2">
    <location>
        <begin position="55"/>
        <end position="203"/>
    </location>
</feature>
<evidence type="ECO:0000259" key="2">
    <source>
        <dbReference type="Pfam" id="PF02775"/>
    </source>
</evidence>
<dbReference type="GO" id="GO:0044281">
    <property type="term" value="P:small molecule metabolic process"/>
    <property type="evidence" value="ECO:0007669"/>
    <property type="project" value="UniProtKB-ARBA"/>
</dbReference>
<evidence type="ECO:0000256" key="1">
    <source>
        <dbReference type="ARBA" id="ARBA00023002"/>
    </source>
</evidence>
<evidence type="ECO:0000313" key="4">
    <source>
        <dbReference type="Proteomes" id="UP001138768"/>
    </source>
</evidence>
<dbReference type="InterPro" id="IPR051457">
    <property type="entry name" value="2-oxoacid:Fd_oxidoreductase"/>
</dbReference>
<dbReference type="Gene3D" id="3.40.50.970">
    <property type="match status" value="1"/>
</dbReference>
<dbReference type="InterPro" id="IPR029061">
    <property type="entry name" value="THDP-binding"/>
</dbReference>
<dbReference type="GO" id="GO:0045333">
    <property type="term" value="P:cellular respiration"/>
    <property type="evidence" value="ECO:0007669"/>
    <property type="project" value="UniProtKB-ARBA"/>
</dbReference>
<dbReference type="GO" id="GO:0030976">
    <property type="term" value="F:thiamine pyrophosphate binding"/>
    <property type="evidence" value="ECO:0007669"/>
    <property type="project" value="InterPro"/>
</dbReference>
<dbReference type="GO" id="GO:0016625">
    <property type="term" value="F:oxidoreductase activity, acting on the aldehyde or oxo group of donors, iron-sulfur protein as acceptor"/>
    <property type="evidence" value="ECO:0007669"/>
    <property type="project" value="UniProtKB-ARBA"/>
</dbReference>
<protein>
    <submittedName>
        <fullName evidence="3">2-oxoglutarate synthase</fullName>
    </submittedName>
</protein>
<dbReference type="CDD" id="cd03375">
    <property type="entry name" value="TPP_OGFOR"/>
    <property type="match status" value="1"/>
</dbReference>
<keyword evidence="4" id="KW-1185">Reference proteome</keyword>